<evidence type="ECO:0000256" key="1">
    <source>
        <dbReference type="SAM" id="Phobius"/>
    </source>
</evidence>
<dbReference type="EMBL" id="WJQT01000015">
    <property type="protein sequence ID" value="MRJ47852.1"/>
    <property type="molecule type" value="Genomic_DNA"/>
</dbReference>
<proteinExistence type="predicted"/>
<keyword evidence="1" id="KW-0812">Transmembrane</keyword>
<reference evidence="3 5" key="1">
    <citation type="submission" date="2019-11" db="EMBL/GenBank/DDBJ databases">
        <title>Characterisation of Fundicoccus ignavus gen. nov. sp. nov., a novel genus of the family Aerococcaceae from bulk tank milk.</title>
        <authorList>
            <person name="Siebert A."/>
            <person name="Huptas C."/>
            <person name="Wenning M."/>
            <person name="Scherer S."/>
            <person name="Doll E.V."/>
        </authorList>
    </citation>
    <scope>NUCLEOTIDE SEQUENCE [LARGE SCALE GENOMIC DNA]</scope>
    <source>
        <strain evidence="3 5">DSM 109652</strain>
    </source>
</reference>
<evidence type="ECO:0008006" key="6">
    <source>
        <dbReference type="Google" id="ProtNLM"/>
    </source>
</evidence>
<accession>A0A6I2GDN9</accession>
<evidence type="ECO:0000313" key="5">
    <source>
        <dbReference type="Proteomes" id="UP000440066"/>
    </source>
</evidence>
<evidence type="ECO:0000313" key="2">
    <source>
        <dbReference type="EMBL" id="MRI84734.1"/>
    </source>
</evidence>
<dbReference type="Proteomes" id="UP000440066">
    <property type="component" value="Unassembled WGS sequence"/>
</dbReference>
<organism evidence="2 4">
    <name type="scientific">Fundicoccus ignavus</name>
    <dbReference type="NCBI Taxonomy" id="2664442"/>
    <lineage>
        <taxon>Bacteria</taxon>
        <taxon>Bacillati</taxon>
        <taxon>Bacillota</taxon>
        <taxon>Bacilli</taxon>
        <taxon>Lactobacillales</taxon>
        <taxon>Aerococcaceae</taxon>
        <taxon>Fundicoccus</taxon>
    </lineage>
</organism>
<comment type="caution">
    <text evidence="2">The sequence shown here is derived from an EMBL/GenBank/DDBJ whole genome shotgun (WGS) entry which is preliminary data.</text>
</comment>
<reference evidence="2 4" key="2">
    <citation type="submission" date="2019-11" db="EMBL/GenBank/DDBJ databases">
        <title>Characterisation of Fundicoccus ignavus gen. nov. sp. nov., a novel genus of the family Aerococcaceae isolated from bulk tank milk.</title>
        <authorList>
            <person name="Siebert A."/>
            <person name="Huptas C."/>
            <person name="Wenning M."/>
            <person name="Scherer S."/>
            <person name="Doll E.V."/>
        </authorList>
    </citation>
    <scope>NUCLEOTIDE SEQUENCE [LARGE SCALE GENOMIC DNA]</scope>
    <source>
        <strain evidence="2 4">WS4759</strain>
    </source>
</reference>
<gene>
    <name evidence="3" type="ORF">GF867_09785</name>
    <name evidence="2" type="ORF">GIY09_02325</name>
</gene>
<sequence>MFENWVSMETFYYKEMIIEIVIAIVFGIIALATLFNLKNKIAKRLFMVSSIIVLIMVSLSAWGLNKHNDLIDKTRYENAAVRQYKVAPFNKFRYSNTETSIYRVGYMVDNFINIGLYEPQPIEQEIEYLGSDDSFIYFQIASTRVYANKRYGEFSDDISTAKRVGTQYHLIEPEFSDIGFYETSSRFFEQYIIPSELADLKVEADIADAAVYQHTEDVIASWVVQ</sequence>
<feature type="transmembrane region" description="Helical" evidence="1">
    <location>
        <begin position="16"/>
        <end position="37"/>
    </location>
</feature>
<feature type="transmembrane region" description="Helical" evidence="1">
    <location>
        <begin position="44"/>
        <end position="64"/>
    </location>
</feature>
<dbReference type="AlphaFoldDB" id="A0A6I2GDN9"/>
<keyword evidence="1" id="KW-1133">Transmembrane helix</keyword>
<evidence type="ECO:0000313" key="3">
    <source>
        <dbReference type="EMBL" id="MRJ47852.1"/>
    </source>
</evidence>
<keyword evidence="4" id="KW-1185">Reference proteome</keyword>
<protein>
    <recommendedName>
        <fullName evidence="6">DUF4811 domain-containing protein</fullName>
    </recommendedName>
</protein>
<dbReference type="Proteomes" id="UP000430975">
    <property type="component" value="Unassembled WGS sequence"/>
</dbReference>
<name>A0A6I2GDN9_9LACT</name>
<keyword evidence="1" id="KW-0472">Membrane</keyword>
<evidence type="ECO:0000313" key="4">
    <source>
        <dbReference type="Proteomes" id="UP000430975"/>
    </source>
</evidence>
<dbReference type="EMBL" id="WJQS01000002">
    <property type="protein sequence ID" value="MRI84734.1"/>
    <property type="molecule type" value="Genomic_DNA"/>
</dbReference>
<dbReference type="RefSeq" id="WP_153832918.1">
    <property type="nucleotide sequence ID" value="NZ_WJQS01000002.1"/>
</dbReference>